<proteinExistence type="predicted"/>
<evidence type="ECO:0000256" key="1">
    <source>
        <dbReference type="ARBA" id="ARBA00004442"/>
    </source>
</evidence>
<dbReference type="SUPFAM" id="SSF56935">
    <property type="entry name" value="Porins"/>
    <property type="match status" value="1"/>
</dbReference>
<keyword evidence="6" id="KW-1185">Reference proteome</keyword>
<dbReference type="RefSeq" id="WP_346823586.1">
    <property type="nucleotide sequence ID" value="NZ_JBDKWZ010000016.1"/>
</dbReference>
<accession>A0AAW9SB66</accession>
<feature type="domain" description="TonB-dependent receptor-like beta-barrel" evidence="4">
    <location>
        <begin position="17"/>
        <end position="448"/>
    </location>
</feature>
<dbReference type="InterPro" id="IPR023996">
    <property type="entry name" value="TonB-dep_OMP_SusC/RagA"/>
</dbReference>
<dbReference type="AlphaFoldDB" id="A0AAW9SB66"/>
<keyword evidence="2" id="KW-0472">Membrane</keyword>
<evidence type="ECO:0000313" key="6">
    <source>
        <dbReference type="Proteomes" id="UP001403385"/>
    </source>
</evidence>
<dbReference type="InterPro" id="IPR036942">
    <property type="entry name" value="Beta-barrel_TonB_sf"/>
</dbReference>
<comment type="subcellular location">
    <subcellularLocation>
        <location evidence="1">Cell outer membrane</location>
    </subcellularLocation>
</comment>
<dbReference type="Pfam" id="PF00593">
    <property type="entry name" value="TonB_dep_Rec_b-barrel"/>
    <property type="match status" value="1"/>
</dbReference>
<comment type="caution">
    <text evidence="5">The sequence shown here is derived from an EMBL/GenBank/DDBJ whole genome shotgun (WGS) entry which is preliminary data.</text>
</comment>
<dbReference type="EMBL" id="JBDKWZ010000016">
    <property type="protein sequence ID" value="MEN7550687.1"/>
    <property type="molecule type" value="Genomic_DNA"/>
</dbReference>
<name>A0AAW9SB66_9BACT</name>
<dbReference type="NCBIfam" id="TIGR04056">
    <property type="entry name" value="OMP_RagA_SusC"/>
    <property type="match status" value="1"/>
</dbReference>
<organism evidence="5 6">
    <name type="scientific">Rapidithrix thailandica</name>
    <dbReference type="NCBI Taxonomy" id="413964"/>
    <lineage>
        <taxon>Bacteria</taxon>
        <taxon>Pseudomonadati</taxon>
        <taxon>Bacteroidota</taxon>
        <taxon>Cytophagia</taxon>
        <taxon>Cytophagales</taxon>
        <taxon>Flammeovirgaceae</taxon>
        <taxon>Rapidithrix</taxon>
    </lineage>
</organism>
<keyword evidence="3" id="KW-0998">Cell outer membrane</keyword>
<evidence type="ECO:0000259" key="4">
    <source>
        <dbReference type="Pfam" id="PF00593"/>
    </source>
</evidence>
<protein>
    <submittedName>
        <fullName evidence="5">SusC/RagA family TonB-linked outer membrane protein</fullName>
    </submittedName>
</protein>
<reference evidence="5 6" key="1">
    <citation type="submission" date="2024-04" db="EMBL/GenBank/DDBJ databases">
        <title>Novel genus in family Flammeovirgaceae.</title>
        <authorList>
            <person name="Nguyen T.H."/>
            <person name="Vuong T.Q."/>
            <person name="Le H."/>
            <person name="Kim S.-G."/>
        </authorList>
    </citation>
    <scope>NUCLEOTIDE SEQUENCE [LARGE SCALE GENOMIC DNA]</scope>
    <source>
        <strain evidence="5 6">JCM 23209</strain>
    </source>
</reference>
<dbReference type="Gene3D" id="2.40.170.20">
    <property type="entry name" value="TonB-dependent receptor, beta-barrel domain"/>
    <property type="match status" value="1"/>
</dbReference>
<dbReference type="GO" id="GO:0009279">
    <property type="term" value="C:cell outer membrane"/>
    <property type="evidence" value="ECO:0007669"/>
    <property type="project" value="UniProtKB-SubCell"/>
</dbReference>
<dbReference type="InterPro" id="IPR000531">
    <property type="entry name" value="Beta-barrel_TonB"/>
</dbReference>
<evidence type="ECO:0000313" key="5">
    <source>
        <dbReference type="EMBL" id="MEN7550687.1"/>
    </source>
</evidence>
<dbReference type="Proteomes" id="UP001403385">
    <property type="component" value="Unassembled WGS sequence"/>
</dbReference>
<gene>
    <name evidence="5" type="ORF">AAG747_22395</name>
</gene>
<evidence type="ECO:0000256" key="3">
    <source>
        <dbReference type="ARBA" id="ARBA00023237"/>
    </source>
</evidence>
<sequence>MGERTNGAYNLNWAIRGVFYRFNYILNDRYIFETNGRYDGTSRFPTEDRFDFFPSASLAWVVSEESFFKPLKKVVSYMKFRGSAGTLGNQNLGEDNYSQVYPYISTMGLSAQSTLLNGAWVPAVYAPNLVSASLTWEKATTYNFGVDLGLLNDKLNATFDLYRRNTVDMLTKGKTLPAVLGTSVPKENAADLETNGWELTLNWKDQMNVAGKPFHYGVKFILYDSRTYITKFDNPTNYLDDHYEGMEWGDIWGLKTLGFFQSEQEIEAHADQSKVASYPGSRPIEPGDLKFEDTNGDGIVDWGNWTLENPGDYRIIGNSQDRLGYSIDLNAEWNGFDLRAFFQGIGKKDFYPGPGHHYFWGIYAQPWSNLLAHNLDHWTPESPNAYFPRPKSYSAEIGKELGIPQSKYLQNAAYLRLKNLTLGYSLPKSLISKIGLDKVRLYVSGENLLEFTKLNEYLDPEGLGGTVYPFQRTYSFGLNVIF</sequence>
<evidence type="ECO:0000256" key="2">
    <source>
        <dbReference type="ARBA" id="ARBA00023136"/>
    </source>
</evidence>